<sequence length="796" mass="88462">MVMIPEVPPELLLLILSNLQGHFEDLKSCGLVCRAWCRPSQIQLFRTVRIELFEDHGAPHAHRDDYITGFNDLLITSSHLVPFIKDLSISWRTKIYHTGEISTTIQLASLASILSVLTHLRSLTLSLRGKTRTYGLPVNVVWHTIPLYFRKAIMSALQSPSLTSLAISHVNFHDITGDLHQLLLPLAHLKRLSLNHVTSRPYGVHGATCVKDLPPLDGPRVTPRLEVLALELGWDGGNVSEWFCHPACSLDMSALRSLHIVQPPSPGDPGPCISNFLTMAGPSLEILHLDLLEGEGFISNEISLSTNSALRTLSLDFSRTSISPSQCPPLFVEHILSTLHPDTRLERLVLNVLISVPGGDGVSDVKNWDHSRWSDLAPYFSSPQLSSLRSKTTMAPHDDLLRSICNSEETLNDALAVLRLAQQKTAPGSGYELGPHRTGLPAISAYIASRRLNNNDVTRNNAQVASCLKASDFEKALFTVEAAIGGTRRSRGSKDIYETLIKTYAPTIDRQQFLDWMAAVNRALIQSDNKFNPEDTSEGPEVKYAIFFWTYNAATGKNLTTQQEFASEHHISLKILTKLLNKLTGCCTSVKARIQNDVKVKRSPAKPVAATPRRSPKKALRALPSRDSPTKRKLAEPLAEQTSDDEVSDALLPETPSKKRKADLSTKLSLPSLSPIKLVFPPVASSSRVTPDTHTIASGASAPPRRAAAVSHSPSQRDESVMDVDDGTDNHQRLPSLHEKSDMESLPLRRRFRPVYLDHKQWYGVDKRVKRIWKQAEQHRERMVELYGHPFESIRT</sequence>
<feature type="domain" description="F-box" evidence="2">
    <location>
        <begin position="6"/>
        <end position="49"/>
    </location>
</feature>
<feature type="compositionally biased region" description="Low complexity" evidence="1">
    <location>
        <begin position="697"/>
        <end position="714"/>
    </location>
</feature>
<proteinExistence type="predicted"/>
<evidence type="ECO:0000259" key="2">
    <source>
        <dbReference type="Pfam" id="PF12937"/>
    </source>
</evidence>
<dbReference type="EMBL" id="JAACJP010000022">
    <property type="protein sequence ID" value="KAF5377882.1"/>
    <property type="molecule type" value="Genomic_DNA"/>
</dbReference>
<feature type="region of interest" description="Disordered" evidence="1">
    <location>
        <begin position="599"/>
        <end position="667"/>
    </location>
</feature>
<accession>A0A8H5H708</accession>
<feature type="compositionally biased region" description="Polar residues" evidence="1">
    <location>
        <begin position="684"/>
        <end position="696"/>
    </location>
</feature>
<dbReference type="InterPro" id="IPR032675">
    <property type="entry name" value="LRR_dom_sf"/>
</dbReference>
<comment type="caution">
    <text evidence="3">The sequence shown here is derived from an EMBL/GenBank/DDBJ whole genome shotgun (WGS) entry which is preliminary data.</text>
</comment>
<dbReference type="Gene3D" id="3.80.10.10">
    <property type="entry name" value="Ribonuclease Inhibitor"/>
    <property type="match status" value="1"/>
</dbReference>
<reference evidence="3 4" key="1">
    <citation type="journal article" date="2020" name="ISME J.">
        <title>Uncovering the hidden diversity of litter-decomposition mechanisms in mushroom-forming fungi.</title>
        <authorList>
            <person name="Floudas D."/>
            <person name="Bentzer J."/>
            <person name="Ahren D."/>
            <person name="Johansson T."/>
            <person name="Persson P."/>
            <person name="Tunlid A."/>
        </authorList>
    </citation>
    <scope>NUCLEOTIDE SEQUENCE [LARGE SCALE GENOMIC DNA]</scope>
    <source>
        <strain evidence="3 4">CBS 661.87</strain>
    </source>
</reference>
<dbReference type="AlphaFoldDB" id="A0A8H5H708"/>
<evidence type="ECO:0000256" key="1">
    <source>
        <dbReference type="SAM" id="MobiDB-lite"/>
    </source>
</evidence>
<keyword evidence="4" id="KW-1185">Reference proteome</keyword>
<dbReference type="InterPro" id="IPR001810">
    <property type="entry name" value="F-box_dom"/>
</dbReference>
<name>A0A8H5H708_9AGAR</name>
<gene>
    <name evidence="3" type="ORF">D9615_006679</name>
</gene>
<organism evidence="3 4">
    <name type="scientific">Tricholomella constricta</name>
    <dbReference type="NCBI Taxonomy" id="117010"/>
    <lineage>
        <taxon>Eukaryota</taxon>
        <taxon>Fungi</taxon>
        <taxon>Dikarya</taxon>
        <taxon>Basidiomycota</taxon>
        <taxon>Agaricomycotina</taxon>
        <taxon>Agaricomycetes</taxon>
        <taxon>Agaricomycetidae</taxon>
        <taxon>Agaricales</taxon>
        <taxon>Tricholomatineae</taxon>
        <taxon>Lyophyllaceae</taxon>
        <taxon>Tricholomella</taxon>
    </lineage>
</organism>
<dbReference type="Proteomes" id="UP000565441">
    <property type="component" value="Unassembled WGS sequence"/>
</dbReference>
<dbReference type="SUPFAM" id="SSF52047">
    <property type="entry name" value="RNI-like"/>
    <property type="match status" value="1"/>
</dbReference>
<evidence type="ECO:0000313" key="4">
    <source>
        <dbReference type="Proteomes" id="UP000565441"/>
    </source>
</evidence>
<protein>
    <recommendedName>
        <fullName evidence="2">F-box domain-containing protein</fullName>
    </recommendedName>
</protein>
<evidence type="ECO:0000313" key="3">
    <source>
        <dbReference type="EMBL" id="KAF5377882.1"/>
    </source>
</evidence>
<dbReference type="OrthoDB" id="3358956at2759"/>
<dbReference type="SUPFAM" id="SSF81383">
    <property type="entry name" value="F-box domain"/>
    <property type="match status" value="1"/>
</dbReference>
<feature type="region of interest" description="Disordered" evidence="1">
    <location>
        <begin position="684"/>
        <end position="735"/>
    </location>
</feature>
<dbReference type="InterPro" id="IPR036047">
    <property type="entry name" value="F-box-like_dom_sf"/>
</dbReference>
<dbReference type="Pfam" id="PF12937">
    <property type="entry name" value="F-box-like"/>
    <property type="match status" value="1"/>
</dbReference>